<sequence>MSKQMDVRSRLRGRGFSIPYNLMLITLGSALIGFGIKAVAIPHGFLTGGMSGVALLVYYVVGGLEPGQWFWLLNLPIFTLAWWLVSRRFFLYSIYGMAAVGLFVDFMPQCLDIQDTWLAVFTCGVFIGLGAGMALRSLGSTGGTDILAVIANKRYNINIGKFRFLVDLAVFAAGFGFLDLELMLYSLAMTFVTGAVVDYSLNVFSERKMALVIAQNTEAVMRDVLDKLHRGATYLEGRGGFSGKRKQVIMVMVNNIQLKRLEEIVYSHDPDAFLIIGSGYNVLGKGFSSRKVY</sequence>
<dbReference type="GO" id="GO:0005886">
    <property type="term" value="C:plasma membrane"/>
    <property type="evidence" value="ECO:0007669"/>
    <property type="project" value="UniProtKB-SubCell"/>
</dbReference>
<protein>
    <submittedName>
        <fullName evidence="8">Uncharacterized membrane-anchored protein YitT, contains DUF161 and DUF2179 domains</fullName>
    </submittedName>
</protein>
<dbReference type="CDD" id="cd16380">
    <property type="entry name" value="YitT_C"/>
    <property type="match status" value="1"/>
</dbReference>
<evidence type="ECO:0000259" key="7">
    <source>
        <dbReference type="Pfam" id="PF10035"/>
    </source>
</evidence>
<gene>
    <name evidence="8" type="ORF">SAMN02745704_02821</name>
</gene>
<dbReference type="Proteomes" id="UP000190027">
    <property type="component" value="Unassembled WGS sequence"/>
</dbReference>
<comment type="subcellular location">
    <subcellularLocation>
        <location evidence="1">Cell membrane</location>
        <topology evidence="1">Multi-pass membrane protein</topology>
    </subcellularLocation>
</comment>
<dbReference type="Pfam" id="PF02588">
    <property type="entry name" value="YitT_membrane"/>
    <property type="match status" value="1"/>
</dbReference>
<dbReference type="Gene3D" id="3.30.70.120">
    <property type="match status" value="1"/>
</dbReference>
<dbReference type="PANTHER" id="PTHR33545">
    <property type="entry name" value="UPF0750 MEMBRANE PROTEIN YITT-RELATED"/>
    <property type="match status" value="1"/>
</dbReference>
<evidence type="ECO:0000313" key="8">
    <source>
        <dbReference type="EMBL" id="SKA97129.1"/>
    </source>
</evidence>
<feature type="transmembrane region" description="Helical" evidence="6">
    <location>
        <begin position="92"/>
        <end position="111"/>
    </location>
</feature>
<dbReference type="Pfam" id="PF10035">
    <property type="entry name" value="DUF2179"/>
    <property type="match status" value="1"/>
</dbReference>
<dbReference type="PANTHER" id="PTHR33545:SF5">
    <property type="entry name" value="UPF0750 MEMBRANE PROTEIN YITT"/>
    <property type="match status" value="1"/>
</dbReference>
<dbReference type="InterPro" id="IPR015867">
    <property type="entry name" value="N-reg_PII/ATP_PRibTrfase_C"/>
</dbReference>
<proteinExistence type="predicted"/>
<organism evidence="8 9">
    <name type="scientific">Paucidesulfovibrio gracilis DSM 16080</name>
    <dbReference type="NCBI Taxonomy" id="1121449"/>
    <lineage>
        <taxon>Bacteria</taxon>
        <taxon>Pseudomonadati</taxon>
        <taxon>Thermodesulfobacteriota</taxon>
        <taxon>Desulfovibrionia</taxon>
        <taxon>Desulfovibrionales</taxon>
        <taxon>Desulfovibrionaceae</taxon>
        <taxon>Paucidesulfovibrio</taxon>
    </lineage>
</organism>
<dbReference type="EMBL" id="FUYC01000031">
    <property type="protein sequence ID" value="SKA97129.1"/>
    <property type="molecule type" value="Genomic_DNA"/>
</dbReference>
<evidence type="ECO:0000256" key="1">
    <source>
        <dbReference type="ARBA" id="ARBA00004651"/>
    </source>
</evidence>
<dbReference type="PIRSF" id="PIRSF006483">
    <property type="entry name" value="Membrane_protein_YitT"/>
    <property type="match status" value="1"/>
</dbReference>
<evidence type="ECO:0000313" key="9">
    <source>
        <dbReference type="Proteomes" id="UP000190027"/>
    </source>
</evidence>
<feature type="transmembrane region" description="Helical" evidence="6">
    <location>
        <begin position="20"/>
        <end position="36"/>
    </location>
</feature>
<keyword evidence="2" id="KW-1003">Cell membrane</keyword>
<accession>A0A1T4Y5T2</accession>
<keyword evidence="5 6" id="KW-0472">Membrane</keyword>
<evidence type="ECO:0000256" key="6">
    <source>
        <dbReference type="SAM" id="Phobius"/>
    </source>
</evidence>
<feature type="transmembrane region" description="Helical" evidence="6">
    <location>
        <begin position="160"/>
        <end position="178"/>
    </location>
</feature>
<feature type="transmembrane region" description="Helical" evidence="6">
    <location>
        <begin position="184"/>
        <end position="201"/>
    </location>
</feature>
<name>A0A1T4Y5T2_9BACT</name>
<keyword evidence="9" id="KW-1185">Reference proteome</keyword>
<dbReference type="InterPro" id="IPR051461">
    <property type="entry name" value="UPF0750_membrane"/>
</dbReference>
<evidence type="ECO:0000256" key="4">
    <source>
        <dbReference type="ARBA" id="ARBA00022989"/>
    </source>
</evidence>
<keyword evidence="3 6" id="KW-0812">Transmembrane</keyword>
<evidence type="ECO:0000256" key="3">
    <source>
        <dbReference type="ARBA" id="ARBA00022692"/>
    </source>
</evidence>
<dbReference type="RefSeq" id="WP_078718361.1">
    <property type="nucleotide sequence ID" value="NZ_FUYC01000031.1"/>
</dbReference>
<reference evidence="8 9" key="1">
    <citation type="submission" date="2017-02" db="EMBL/GenBank/DDBJ databases">
        <authorList>
            <person name="Peterson S.W."/>
        </authorList>
    </citation>
    <scope>NUCLEOTIDE SEQUENCE [LARGE SCALE GENOMIC DNA]</scope>
    <source>
        <strain evidence="8 9">DSM 16080</strain>
    </source>
</reference>
<dbReference type="AlphaFoldDB" id="A0A1T4Y5T2"/>
<evidence type="ECO:0000256" key="2">
    <source>
        <dbReference type="ARBA" id="ARBA00022475"/>
    </source>
</evidence>
<feature type="transmembrane region" description="Helical" evidence="6">
    <location>
        <begin position="117"/>
        <end position="139"/>
    </location>
</feature>
<dbReference type="STRING" id="1121449.SAMN02745704_02821"/>
<feature type="transmembrane region" description="Helical" evidence="6">
    <location>
        <begin position="67"/>
        <end position="85"/>
    </location>
</feature>
<dbReference type="InterPro" id="IPR003740">
    <property type="entry name" value="YitT"/>
</dbReference>
<evidence type="ECO:0000256" key="5">
    <source>
        <dbReference type="ARBA" id="ARBA00023136"/>
    </source>
</evidence>
<keyword evidence="4 6" id="KW-1133">Transmembrane helix</keyword>
<feature type="domain" description="DUF2179" evidence="7">
    <location>
        <begin position="230"/>
        <end position="284"/>
    </location>
</feature>
<dbReference type="InterPro" id="IPR019264">
    <property type="entry name" value="DUF2179"/>
</dbReference>